<dbReference type="Proteomes" id="UP000297245">
    <property type="component" value="Unassembled WGS sequence"/>
</dbReference>
<reference evidence="2 3" key="1">
    <citation type="journal article" date="2019" name="Nat. Ecol. Evol.">
        <title>Megaphylogeny resolves global patterns of mushroom evolution.</title>
        <authorList>
            <person name="Varga T."/>
            <person name="Krizsan K."/>
            <person name="Foldi C."/>
            <person name="Dima B."/>
            <person name="Sanchez-Garcia M."/>
            <person name="Sanchez-Ramirez S."/>
            <person name="Szollosi G.J."/>
            <person name="Szarkandi J.G."/>
            <person name="Papp V."/>
            <person name="Albert L."/>
            <person name="Andreopoulos W."/>
            <person name="Angelini C."/>
            <person name="Antonin V."/>
            <person name="Barry K.W."/>
            <person name="Bougher N.L."/>
            <person name="Buchanan P."/>
            <person name="Buyck B."/>
            <person name="Bense V."/>
            <person name="Catcheside P."/>
            <person name="Chovatia M."/>
            <person name="Cooper J."/>
            <person name="Damon W."/>
            <person name="Desjardin D."/>
            <person name="Finy P."/>
            <person name="Geml J."/>
            <person name="Haridas S."/>
            <person name="Hughes K."/>
            <person name="Justo A."/>
            <person name="Karasinski D."/>
            <person name="Kautmanova I."/>
            <person name="Kiss B."/>
            <person name="Kocsube S."/>
            <person name="Kotiranta H."/>
            <person name="LaButti K.M."/>
            <person name="Lechner B.E."/>
            <person name="Liimatainen K."/>
            <person name="Lipzen A."/>
            <person name="Lukacs Z."/>
            <person name="Mihaltcheva S."/>
            <person name="Morgado L.N."/>
            <person name="Niskanen T."/>
            <person name="Noordeloos M.E."/>
            <person name="Ohm R.A."/>
            <person name="Ortiz-Santana B."/>
            <person name="Ovrebo C."/>
            <person name="Racz N."/>
            <person name="Riley R."/>
            <person name="Savchenko A."/>
            <person name="Shiryaev A."/>
            <person name="Soop K."/>
            <person name="Spirin V."/>
            <person name="Szebenyi C."/>
            <person name="Tomsovsky M."/>
            <person name="Tulloss R.E."/>
            <person name="Uehling J."/>
            <person name="Grigoriev I.V."/>
            <person name="Vagvolgyi C."/>
            <person name="Papp T."/>
            <person name="Martin F.M."/>
            <person name="Miettinen O."/>
            <person name="Hibbett D.S."/>
            <person name="Nagy L.G."/>
        </authorList>
    </citation>
    <scope>NUCLEOTIDE SEQUENCE [LARGE SCALE GENOMIC DNA]</scope>
    <source>
        <strain evidence="2 3">CBS 962.96</strain>
    </source>
</reference>
<dbReference type="EMBL" id="ML179209">
    <property type="protein sequence ID" value="THU95075.1"/>
    <property type="molecule type" value="Genomic_DNA"/>
</dbReference>
<keyword evidence="3" id="KW-1185">Reference proteome</keyword>
<evidence type="ECO:0008006" key="4">
    <source>
        <dbReference type="Google" id="ProtNLM"/>
    </source>
</evidence>
<organism evidence="2 3">
    <name type="scientific">Dendrothele bispora (strain CBS 962.96)</name>
    <dbReference type="NCBI Taxonomy" id="1314807"/>
    <lineage>
        <taxon>Eukaryota</taxon>
        <taxon>Fungi</taxon>
        <taxon>Dikarya</taxon>
        <taxon>Basidiomycota</taxon>
        <taxon>Agaricomycotina</taxon>
        <taxon>Agaricomycetes</taxon>
        <taxon>Agaricomycetidae</taxon>
        <taxon>Agaricales</taxon>
        <taxon>Agaricales incertae sedis</taxon>
        <taxon>Dendrothele</taxon>
    </lineage>
</organism>
<accession>A0A4V4HFI5</accession>
<evidence type="ECO:0000313" key="3">
    <source>
        <dbReference type="Proteomes" id="UP000297245"/>
    </source>
</evidence>
<evidence type="ECO:0000256" key="1">
    <source>
        <dbReference type="SAM" id="SignalP"/>
    </source>
</evidence>
<proteinExistence type="predicted"/>
<keyword evidence="1" id="KW-0732">Signal</keyword>
<sequence>MISREWLLYITLNWCIAHTSSTISPSGNQHYGTFGERVDIRPNNILIRSIPKNYSLNRSQLLTLLFKFRFLSHTSTYNRPVLNNVPFFGDERIHRENYGLAR</sequence>
<gene>
    <name evidence="2" type="ORF">K435DRAFT_798421</name>
</gene>
<dbReference type="AlphaFoldDB" id="A0A4V4HFI5"/>
<feature type="signal peptide" evidence="1">
    <location>
        <begin position="1"/>
        <end position="21"/>
    </location>
</feature>
<evidence type="ECO:0000313" key="2">
    <source>
        <dbReference type="EMBL" id="THU95075.1"/>
    </source>
</evidence>
<name>A0A4V4HFI5_DENBC</name>
<protein>
    <recommendedName>
        <fullName evidence="4">Protein kinase domain-containing protein</fullName>
    </recommendedName>
</protein>
<feature type="chain" id="PRO_5020937549" description="Protein kinase domain-containing protein" evidence="1">
    <location>
        <begin position="22"/>
        <end position="102"/>
    </location>
</feature>